<keyword evidence="2" id="KW-0677">Repeat</keyword>
<evidence type="ECO:0000256" key="2">
    <source>
        <dbReference type="ARBA" id="ARBA00022737"/>
    </source>
</evidence>
<dbReference type="Pfam" id="PF12074">
    <property type="entry name" value="Gcn1_N"/>
    <property type="match status" value="1"/>
</dbReference>
<feature type="repeat" description="HEAT" evidence="4">
    <location>
        <begin position="1522"/>
        <end position="1560"/>
    </location>
</feature>
<dbReference type="GO" id="GO:0005829">
    <property type="term" value="C:cytosol"/>
    <property type="evidence" value="ECO:0007669"/>
    <property type="project" value="TreeGrafter"/>
</dbReference>
<evidence type="ECO:0000313" key="8">
    <source>
        <dbReference type="Proteomes" id="UP001309876"/>
    </source>
</evidence>
<dbReference type="InterPro" id="IPR011989">
    <property type="entry name" value="ARM-like"/>
</dbReference>
<dbReference type="InterPro" id="IPR056810">
    <property type="entry name" value="GNC1-like_N"/>
</dbReference>
<organism evidence="7 8">
    <name type="scientific">Lithohypha guttulata</name>
    <dbReference type="NCBI Taxonomy" id="1690604"/>
    <lineage>
        <taxon>Eukaryota</taxon>
        <taxon>Fungi</taxon>
        <taxon>Dikarya</taxon>
        <taxon>Ascomycota</taxon>
        <taxon>Pezizomycotina</taxon>
        <taxon>Eurotiomycetes</taxon>
        <taxon>Chaetothyriomycetidae</taxon>
        <taxon>Chaetothyriales</taxon>
        <taxon>Trichomeriaceae</taxon>
        <taxon>Lithohypha</taxon>
    </lineage>
</organism>
<evidence type="ECO:0000259" key="6">
    <source>
        <dbReference type="SMART" id="SM01349"/>
    </source>
</evidence>
<dbReference type="Pfam" id="PF10274">
    <property type="entry name" value="ParcG"/>
    <property type="match status" value="1"/>
</dbReference>
<evidence type="ECO:0000256" key="3">
    <source>
        <dbReference type="ARBA" id="ARBA00072275"/>
    </source>
</evidence>
<dbReference type="InterPro" id="IPR022716">
    <property type="entry name" value="Gcn1_N"/>
</dbReference>
<accession>A0AAN7YE83</accession>
<feature type="domain" description="TOG" evidence="6">
    <location>
        <begin position="1348"/>
        <end position="1581"/>
    </location>
</feature>
<dbReference type="Pfam" id="PF24987">
    <property type="entry name" value="HEAT_EF3_N"/>
    <property type="match status" value="1"/>
</dbReference>
<dbReference type="PANTHER" id="PTHR23346">
    <property type="entry name" value="TRANSLATIONAL ACTIVATOR GCN1-RELATED"/>
    <property type="match status" value="1"/>
</dbReference>
<dbReference type="GO" id="GO:1904688">
    <property type="term" value="P:regulation of cytoplasmic translational initiation"/>
    <property type="evidence" value="ECO:0007669"/>
    <property type="project" value="UniProtKB-ARBA"/>
</dbReference>
<comment type="caution">
    <text evidence="7">The sequence shown here is derived from an EMBL/GenBank/DDBJ whole genome shotgun (WGS) entry which is preliminary data.</text>
</comment>
<dbReference type="PROSITE" id="PS50077">
    <property type="entry name" value="HEAT_REPEAT"/>
    <property type="match status" value="2"/>
</dbReference>
<dbReference type="EMBL" id="JAVRRJ010000007">
    <property type="protein sequence ID" value="KAK5082915.1"/>
    <property type="molecule type" value="Genomic_DNA"/>
</dbReference>
<dbReference type="Pfam" id="PF24916">
    <property type="entry name" value="HEAT_GCN1_fung"/>
    <property type="match status" value="1"/>
</dbReference>
<dbReference type="GO" id="GO:0030295">
    <property type="term" value="F:protein kinase activator activity"/>
    <property type="evidence" value="ECO:0007669"/>
    <property type="project" value="UniProtKB-ARBA"/>
</dbReference>
<dbReference type="Pfam" id="PF24984">
    <property type="entry name" value="HEAT_EF3_GNC1"/>
    <property type="match status" value="1"/>
</dbReference>
<keyword evidence="8" id="KW-1185">Reference proteome</keyword>
<dbReference type="SUPFAM" id="SSF48371">
    <property type="entry name" value="ARM repeat"/>
    <property type="match status" value="3"/>
</dbReference>
<evidence type="ECO:0000256" key="5">
    <source>
        <dbReference type="SAM" id="Coils"/>
    </source>
</evidence>
<name>A0AAN7YE83_9EURO</name>
<dbReference type="SMART" id="SM01349">
    <property type="entry name" value="TOG"/>
    <property type="match status" value="1"/>
</dbReference>
<dbReference type="InterPro" id="IPR034085">
    <property type="entry name" value="TOG"/>
</dbReference>
<evidence type="ECO:0000256" key="4">
    <source>
        <dbReference type="PROSITE-ProRule" id="PRU00103"/>
    </source>
</evidence>
<protein>
    <recommendedName>
        <fullName evidence="3">eIF-2-alpha kinase activator GCN1</fullName>
    </recommendedName>
</protein>
<evidence type="ECO:0000256" key="1">
    <source>
        <dbReference type="ARBA" id="ARBA00007366"/>
    </source>
</evidence>
<gene>
    <name evidence="7" type="primary">GCN1</name>
    <name evidence="7" type="ORF">LTR05_006797</name>
</gene>
<dbReference type="InterPro" id="IPR021133">
    <property type="entry name" value="HEAT_type_2"/>
</dbReference>
<dbReference type="Proteomes" id="UP001309876">
    <property type="component" value="Unassembled WGS sequence"/>
</dbReference>
<sequence>MENEVDHVPTVDTLEDKVKGLQSNSTNAQIEVLRGLLAQLEDDTKETSTSPESAAFFPCLLNTYPRQLDRRPRKLIQSCLRIYLRTDTSGKVSTFLAAFLLKESQKTVVAASNAFVLLEWCTVVEEEQAKLASINEPLLRQVCAAQALLLDKCLAQEAKEGLSHTALVLCRRGLRKLFQSQHYEPVLSLVVKELTSGPTAGPANAALLGVVSGVSVRLPNVKPSFESHISEILDFYIKVILGAKTTLPKQQANGLNEFFSRFLSKDAVYSTIVPTIEKGILRSPENVLQGPISSLAKSLPEEIDLSQALSSKLLKPLLSSLGSTNASIREGAAHSLSALLVRKQDGSELEKVINDLLANLKSSKTASFELRAIVCDCLREIAPSEKVSANIVLGAVPVAAKEANEAALRREIATIAAHSTFLLANETWTKEMTDLIVKGCTDKRASFKKIWLTGTAAALLPLSTVPVSGPVKDFVMALLGHAAEAYVEIAAKPLPAAQAGNVSTAFVVPALAQHKALATLLQDTKAKLSPNAIGLSLIQPTSFLLNPQVYSKVTTAEDQIWALKALLAIDAYLENASDEGKSAWGRALLHLLLAPESDPQTRKSTGEELARRYLANTSAVGSSIVLGIWSYLREEYSGQVKKPKSENAAPHMPLKRAVTIISPSKAIWEKSQLSVPQSILDKQATSTVVLYGEDLIPGVEWVSNLLSMGIDPGTLAASRTSELMHEILSIFEPGKMDVLSSFERAACRAASTLMFVAPDHISPVLVDQIRSDLNATQLDGLGVTDAAIARAPDGVMVVDPLAKINGLVENKNVKDYDTLKWEEELRSQLAKKKGAAQKKLTPDQQAKVDTQLARETQIRKRVKNLSAQLRRGAGFIHALAVGPPTEARLWMSPAIACLVEVFEAGGSFFVDDELIAAYLACSNYVTDRLGALRPFVGVVTLRAIGTINLMPELEVEPLEELATRVLYRLRFASEQRPFDTASLAYSIPLIFSVLDNGRIGKPASREDADAQVLLALEFLSFQMSACSDEHLPRAAVLHRLFTSMQRYPQHYRLIKDCAMEFASAVAANITDEERDELLQSTTSADTSVRSAALQAINEYLDLSDMKYSVYIWIACQDDEEDNAATALEIWQENEFEVERPMIDLIPTFLEDKARSTRNAAAKALAQALLALPESTTDMRSQLQTKYQLEAQPLAPKADRFGIVQRGDLIDPWEKRSGVALAFKELANVLGHDDLLPFMQFLVSDGPLGDRHAKVRQEMADAGVAIVTQRGKDVLEPMMSMFEKTLEGSENATQESDYVNEAVIIFYGSLAQHLPAGDPRMKKVLEKLVETLSTPSESVQYAVANCLPSLVRAAGPDADPYFPRLLEELLQGKKYAARRGAAYGLAGMTKGRGISALRQFRIMSSLKGATDDKKNPDKRQGALMGYELLSAILGRAFEPYVVDVLPQLLSSFGDPVASVRDACLDTAKTCFSSLSSYGVAKVLPQLLEGLDETQWRSKKGACDLLGAMAYLDPQQLAQSLPDIIPPLTSVLTDSHKEVRAAANGSLKRFGEVISNPEVKSLVDTLLKALSDPTKHTEDALDGLIRVSFIHYIDSPSLALIVRILERGLNDRSSTKRKAAQIIGSLAHLTEKRDIITHLPILVQGLRLAAIDPVPATRATASKALGSLVEKLGEDAFPDLIPSLMASLRTDTGASDRIGSAQALSEVLAGLGTARLEETLPTLLQNVASTRAVVREGFMTLFVYLPACFGNSFANYLAQIIPAVLSGLADDVEAIRDTALHAGRLLVKNFATKSIDLLLPELQRGLADDSYRIRLSSVELVGDLLFNLTGLSAKAEAEEDEDRTAAAGQSLLEVLGEDRRNRVLSSLYICRCDTSGLVRTAAVAVWKALVATPRTLREIVPTLTQMIIQRLGSSNAEQKHIAANALGEVIRKSGESIFNSLLPTLEQGLESSTNADNRQGICIALREIVTAAAPDSIEDNEKKIIGIVRMALVDSADEVREAAAEAFDALQDIIGKRAVDQVLPYLLNLLRNEDDAQNALSALLTLLTEQMRANAILPNLIPTLLTSPISAFNARAIASLAKVGGAAMNRRLPTILNNLADNIITCKDNERKVDLDAAFDAVLCSVDEYDGLNTAMSVMLQMIKHDDHNRRAVAAIHLGQFFSKTEVDYSRYNQDLIRVLLISFDDRDKAVVSAAWSALSALQSHLRKEEMESLTASTTTVMKQVGTPGSNLPGFMLPKGIQPVLAIFLQGLMNGTAEQRLQAANGISDMIDKSASDSLKPFVTQITGPLIRVVGERSVDVKTAIIHALNQLLDKIPAFLRPFLPQLQRTFTKCIADPTSDVLRNRAIRALSTLITLTPRIDPLITELTTGAKTSDIGVRNAMLKALQEVVSKVGGNMSEPSRDAILSLMDSQDANSDEMMVVMAKLLGAMVKVLPPATADSMVKSRVLVQPATSASILAVNAVLAENPKVITGAHLDYTKEALVSSLAEGATFIQHNAVLAVGKFLLVHPDDDDDTIISDVSIARPLIEALASKIKQGNDIDTRRLSLVVVRTLARHHNSHIQPFASSLLLPIFQSLRDPVIPIKLAAEACFIQLFDVVESESVLFDKFMNSDEAKKDIPAPILRSVSEYMKRVGLKLGNQKREQKEAEGGVKGALGLASDEVEDEREVWSVGRVQVEGTFDADD</sequence>
<dbReference type="Gene3D" id="1.25.10.10">
    <property type="entry name" value="Leucine-rich Repeat Variant"/>
    <property type="match status" value="7"/>
</dbReference>
<reference evidence="7 8" key="1">
    <citation type="submission" date="2023-08" db="EMBL/GenBank/DDBJ databases">
        <title>Black Yeasts Isolated from many extreme environments.</title>
        <authorList>
            <person name="Coleine C."/>
            <person name="Stajich J.E."/>
            <person name="Selbmann L."/>
        </authorList>
    </citation>
    <scope>NUCLEOTIDE SEQUENCE [LARGE SCALE GENOMIC DNA]</scope>
    <source>
        <strain evidence="7 8">CCFEE 5910</strain>
    </source>
</reference>
<evidence type="ECO:0000313" key="7">
    <source>
        <dbReference type="EMBL" id="KAK5082915.1"/>
    </source>
</evidence>
<dbReference type="GO" id="GO:0034198">
    <property type="term" value="P:cellular response to amino acid starvation"/>
    <property type="evidence" value="ECO:0007669"/>
    <property type="project" value="TreeGrafter"/>
</dbReference>
<keyword evidence="5" id="KW-0175">Coiled coil</keyword>
<dbReference type="PANTHER" id="PTHR23346:SF7">
    <property type="entry name" value="STALLED RIBOSOME SENSOR GCN1"/>
    <property type="match status" value="1"/>
</dbReference>
<dbReference type="InterPro" id="IPR019399">
    <property type="entry name" value="Parkin_co-regulated_protein"/>
</dbReference>
<dbReference type="InterPro" id="IPR057546">
    <property type="entry name" value="HEAT_GCN1"/>
</dbReference>
<feature type="coiled-coil region" evidence="5">
    <location>
        <begin position="11"/>
        <end position="43"/>
    </location>
</feature>
<dbReference type="InterPro" id="IPR016024">
    <property type="entry name" value="ARM-type_fold"/>
</dbReference>
<dbReference type="Pfam" id="PF25801">
    <property type="entry name" value="HEAT_GCN1_C_2"/>
    <property type="match status" value="1"/>
</dbReference>
<dbReference type="Pfam" id="PF24993">
    <property type="entry name" value="GNC1_N"/>
    <property type="match status" value="1"/>
</dbReference>
<proteinExistence type="inferred from homology"/>
<dbReference type="FunFam" id="1.25.10.10:FF:000090">
    <property type="entry name" value="eIF-2-alpha kinase activator GCN1"/>
    <property type="match status" value="1"/>
</dbReference>
<feature type="repeat" description="HEAT" evidence="4">
    <location>
        <begin position="1982"/>
        <end position="2019"/>
    </location>
</feature>
<dbReference type="InterPro" id="IPR056809">
    <property type="entry name" value="HEAT_GCN1_fung"/>
</dbReference>
<dbReference type="Pfam" id="PF23271">
    <property type="entry name" value="HEAT_GCN1"/>
    <property type="match status" value="1"/>
</dbReference>
<comment type="similarity">
    <text evidence="1">Belongs to the GCN1 family.</text>
</comment>